<protein>
    <recommendedName>
        <fullName evidence="3">SMI1/KNR4 family protein</fullName>
    </recommendedName>
</protein>
<reference evidence="1 2" key="1">
    <citation type="journal article" date="2019" name="Int. J. Syst. Evol. Microbiol.">
        <title>The Global Catalogue of Microorganisms (GCM) 10K type strain sequencing project: providing services to taxonomists for standard genome sequencing and annotation.</title>
        <authorList>
            <consortium name="The Broad Institute Genomics Platform"/>
            <consortium name="The Broad Institute Genome Sequencing Center for Infectious Disease"/>
            <person name="Wu L."/>
            <person name="Ma J."/>
        </authorList>
    </citation>
    <scope>NUCLEOTIDE SEQUENCE [LARGE SCALE GENOMIC DNA]</scope>
    <source>
        <strain evidence="1 2">JCM 13250</strain>
    </source>
</reference>
<accession>A0ABN2MEH9</accession>
<sequence>MTAADYAWAIRNHALGLNFCLTFARGVGPDEVISRLGGADPVSVVSAQVARGGSEAVREWIDENGGSHPTGLDYVAVTRVGDWAMIVEDNGFLCTGDAAVRELSSAGEMVSFYYNENTTPRFFWAIDGQQVVWFDPAFPQDRYGSDPGRLDAILVELGFVLDEDEEEFDDAYDEAYKERTLALMERITGVRWDADLLASATFRCAGVGRRAVTEPWYAEVREELAAYAEDPREWFSRDVDPWRGRGVTDPRVKALGAAGMRLYDEDRELALAIAHAPADLIERMTTWAWERPFRLAGIPDEPWLTRIRERLRRAGTVTPADGRLVAERLDAYLRTALPVWQRDDPRQRTNAVGALLMPWNAQRPADNLCWMFAKAEGAGGGTWPEMFADLRRDFPDLRDIVIPPPPPAPVERAAVRRKREARERREAEGARRGLERTWGGRIPTDERLLEPEVQARTLGLVGHDRDIVDRIAEAGPQTQRRMAVWAARYCCTRSGLIAHDWVEAAVTALERGDPPPPWFVDFDAAFARWANVPREIISRRVTVSFGHQERPAIDPEIRAIHAVVMARDDDPLIAAMDGVRNAVELDAPGEALAAFRAAFNLR</sequence>
<name>A0ABN2MEH9_9ACTN</name>
<dbReference type="InterPro" id="IPR045592">
    <property type="entry name" value="DUF6461"/>
</dbReference>
<evidence type="ECO:0008006" key="3">
    <source>
        <dbReference type="Google" id="ProtNLM"/>
    </source>
</evidence>
<gene>
    <name evidence="1" type="ORF">GCM10009682_49990</name>
</gene>
<organism evidence="1 2">
    <name type="scientific">Luedemannella flava</name>
    <dbReference type="NCBI Taxonomy" id="349316"/>
    <lineage>
        <taxon>Bacteria</taxon>
        <taxon>Bacillati</taxon>
        <taxon>Actinomycetota</taxon>
        <taxon>Actinomycetes</taxon>
        <taxon>Micromonosporales</taxon>
        <taxon>Micromonosporaceae</taxon>
        <taxon>Luedemannella</taxon>
    </lineage>
</organism>
<dbReference type="Pfam" id="PF20062">
    <property type="entry name" value="DUF6461"/>
    <property type="match status" value="1"/>
</dbReference>
<dbReference type="EMBL" id="BAAALT010000205">
    <property type="protein sequence ID" value="GAA1823700.1"/>
    <property type="molecule type" value="Genomic_DNA"/>
</dbReference>
<dbReference type="Proteomes" id="UP001500218">
    <property type="component" value="Unassembled WGS sequence"/>
</dbReference>
<proteinExistence type="predicted"/>
<evidence type="ECO:0000313" key="1">
    <source>
        <dbReference type="EMBL" id="GAA1823700.1"/>
    </source>
</evidence>
<evidence type="ECO:0000313" key="2">
    <source>
        <dbReference type="Proteomes" id="UP001500218"/>
    </source>
</evidence>
<dbReference type="RefSeq" id="WP_344137226.1">
    <property type="nucleotide sequence ID" value="NZ_BAAALT010000205.1"/>
</dbReference>
<keyword evidence="2" id="KW-1185">Reference proteome</keyword>
<comment type="caution">
    <text evidence="1">The sequence shown here is derived from an EMBL/GenBank/DDBJ whole genome shotgun (WGS) entry which is preliminary data.</text>
</comment>